<evidence type="ECO:0000256" key="7">
    <source>
        <dbReference type="ARBA" id="ARBA00023136"/>
    </source>
</evidence>
<evidence type="ECO:0000256" key="6">
    <source>
        <dbReference type="ARBA" id="ARBA00022989"/>
    </source>
</evidence>
<keyword evidence="6 9" id="KW-1133">Transmembrane helix</keyword>
<name>A0A1I5H3B0_9RHOB</name>
<comment type="similarity">
    <text evidence="8 9">Belongs to the TRAP transporter small permease family.</text>
</comment>
<dbReference type="AlphaFoldDB" id="A0A1I5H3B0"/>
<feature type="domain" description="Tripartite ATP-independent periplasmic transporters DctQ component" evidence="10">
    <location>
        <begin position="24"/>
        <end position="152"/>
    </location>
</feature>
<evidence type="ECO:0000256" key="5">
    <source>
        <dbReference type="ARBA" id="ARBA00022692"/>
    </source>
</evidence>
<dbReference type="Proteomes" id="UP000198599">
    <property type="component" value="Unassembled WGS sequence"/>
</dbReference>
<comment type="function">
    <text evidence="9">Part of the tripartite ATP-independent periplasmic (TRAP) transport system.</text>
</comment>
<evidence type="ECO:0000256" key="1">
    <source>
        <dbReference type="ARBA" id="ARBA00004429"/>
    </source>
</evidence>
<evidence type="ECO:0000259" key="10">
    <source>
        <dbReference type="Pfam" id="PF04290"/>
    </source>
</evidence>
<evidence type="ECO:0000256" key="9">
    <source>
        <dbReference type="RuleBase" id="RU369079"/>
    </source>
</evidence>
<dbReference type="InterPro" id="IPR007387">
    <property type="entry name" value="TRAP_DctQ"/>
</dbReference>
<dbReference type="PANTHER" id="PTHR35011">
    <property type="entry name" value="2,3-DIKETO-L-GULONATE TRAP TRANSPORTER SMALL PERMEASE PROTEIN YIAM"/>
    <property type="match status" value="1"/>
</dbReference>
<proteinExistence type="inferred from homology"/>
<accession>A0A1I5H3B0</accession>
<feature type="transmembrane region" description="Helical" evidence="9">
    <location>
        <begin position="128"/>
        <end position="151"/>
    </location>
</feature>
<sequence>MAHPLIQAVDKALLSLSTIIAILMSIFVFLSSVMRYLVGAPFSFTENIVGLLFIVMVFIAMGSVTMRRAHIEVDIVRQKLAPRARRVSLKLSNLITAFFFGYLCFLSWDYFMVSYDLGAKTAESRMVLWPWVFTLLLGCAFALVATIAQLFRSKHDT</sequence>
<feature type="transmembrane region" description="Helical" evidence="9">
    <location>
        <begin position="87"/>
        <end position="108"/>
    </location>
</feature>
<dbReference type="OrthoDB" id="7851627at2"/>
<dbReference type="STRING" id="1005928.SAMN04487859_1526"/>
<dbReference type="PANTHER" id="PTHR35011:SF10">
    <property type="entry name" value="TRAP TRANSPORTER SMALL PERMEASE PROTEIN"/>
    <property type="match status" value="1"/>
</dbReference>
<dbReference type="GO" id="GO:0005886">
    <property type="term" value="C:plasma membrane"/>
    <property type="evidence" value="ECO:0007669"/>
    <property type="project" value="UniProtKB-SubCell"/>
</dbReference>
<evidence type="ECO:0000256" key="2">
    <source>
        <dbReference type="ARBA" id="ARBA00022448"/>
    </source>
</evidence>
<keyword evidence="2 9" id="KW-0813">Transport</keyword>
<dbReference type="EMBL" id="FOVP01000052">
    <property type="protein sequence ID" value="SFO42774.1"/>
    <property type="molecule type" value="Genomic_DNA"/>
</dbReference>
<evidence type="ECO:0000256" key="3">
    <source>
        <dbReference type="ARBA" id="ARBA00022475"/>
    </source>
</evidence>
<protein>
    <recommendedName>
        <fullName evidence="9">TRAP transporter small permease protein</fullName>
    </recommendedName>
</protein>
<reference evidence="12" key="1">
    <citation type="submission" date="2016-10" db="EMBL/GenBank/DDBJ databases">
        <authorList>
            <person name="Varghese N."/>
            <person name="Submissions S."/>
        </authorList>
    </citation>
    <scope>NUCLEOTIDE SEQUENCE [LARGE SCALE GENOMIC DNA]</scope>
    <source>
        <strain evidence="12">DSM 28463</strain>
    </source>
</reference>
<keyword evidence="4 9" id="KW-0997">Cell inner membrane</keyword>
<evidence type="ECO:0000256" key="4">
    <source>
        <dbReference type="ARBA" id="ARBA00022519"/>
    </source>
</evidence>
<evidence type="ECO:0000313" key="12">
    <source>
        <dbReference type="Proteomes" id="UP000198599"/>
    </source>
</evidence>
<organism evidence="11 12">
    <name type="scientific">Roseovarius lutimaris</name>
    <dbReference type="NCBI Taxonomy" id="1005928"/>
    <lineage>
        <taxon>Bacteria</taxon>
        <taxon>Pseudomonadati</taxon>
        <taxon>Pseudomonadota</taxon>
        <taxon>Alphaproteobacteria</taxon>
        <taxon>Rhodobacterales</taxon>
        <taxon>Roseobacteraceae</taxon>
        <taxon>Roseovarius</taxon>
    </lineage>
</organism>
<keyword evidence="12" id="KW-1185">Reference proteome</keyword>
<keyword evidence="3" id="KW-1003">Cell membrane</keyword>
<dbReference type="Pfam" id="PF04290">
    <property type="entry name" value="DctQ"/>
    <property type="match status" value="1"/>
</dbReference>
<comment type="subcellular location">
    <subcellularLocation>
        <location evidence="1 9">Cell inner membrane</location>
        <topology evidence="1 9">Multi-pass membrane protein</topology>
    </subcellularLocation>
</comment>
<dbReference type="GO" id="GO:0015740">
    <property type="term" value="P:C4-dicarboxylate transport"/>
    <property type="evidence" value="ECO:0007669"/>
    <property type="project" value="TreeGrafter"/>
</dbReference>
<feature type="transmembrane region" description="Helical" evidence="9">
    <location>
        <begin position="12"/>
        <end position="36"/>
    </location>
</feature>
<comment type="subunit">
    <text evidence="9">The complex comprises the extracytoplasmic solute receptor protein and the two transmembrane proteins.</text>
</comment>
<feature type="transmembrane region" description="Helical" evidence="9">
    <location>
        <begin position="48"/>
        <end position="66"/>
    </location>
</feature>
<keyword evidence="5 9" id="KW-0812">Transmembrane</keyword>
<gene>
    <name evidence="11" type="ORF">SAMN04487859_1526</name>
</gene>
<evidence type="ECO:0000256" key="8">
    <source>
        <dbReference type="ARBA" id="ARBA00038436"/>
    </source>
</evidence>
<keyword evidence="7 9" id="KW-0472">Membrane</keyword>
<dbReference type="InterPro" id="IPR055348">
    <property type="entry name" value="DctQ"/>
</dbReference>
<evidence type="ECO:0000313" key="11">
    <source>
        <dbReference type="EMBL" id="SFO42774.1"/>
    </source>
</evidence>
<dbReference type="RefSeq" id="WP_092842462.1">
    <property type="nucleotide sequence ID" value="NZ_FOVP01000052.1"/>
</dbReference>
<dbReference type="GO" id="GO:0022857">
    <property type="term" value="F:transmembrane transporter activity"/>
    <property type="evidence" value="ECO:0007669"/>
    <property type="project" value="UniProtKB-UniRule"/>
</dbReference>